<feature type="region of interest" description="Disordered" evidence="1">
    <location>
        <begin position="112"/>
        <end position="131"/>
    </location>
</feature>
<dbReference type="RefSeq" id="WP_054751306.1">
    <property type="nucleotide sequence ID" value="NZ_JBHUMZ010000016.1"/>
</dbReference>
<evidence type="ECO:0000313" key="3">
    <source>
        <dbReference type="Proteomes" id="UP001597452"/>
    </source>
</evidence>
<reference evidence="3" key="1">
    <citation type="journal article" date="2019" name="Int. J. Syst. Evol. Microbiol.">
        <title>The Global Catalogue of Microorganisms (GCM) 10K type strain sequencing project: providing services to taxonomists for standard genome sequencing and annotation.</title>
        <authorList>
            <consortium name="The Broad Institute Genomics Platform"/>
            <consortium name="The Broad Institute Genome Sequencing Center for Infectious Disease"/>
            <person name="Wu L."/>
            <person name="Ma J."/>
        </authorList>
    </citation>
    <scope>NUCLEOTIDE SEQUENCE [LARGE SCALE GENOMIC DNA]</scope>
    <source>
        <strain evidence="3">TISTR 1571</strain>
    </source>
</reference>
<evidence type="ECO:0000256" key="1">
    <source>
        <dbReference type="SAM" id="MobiDB-lite"/>
    </source>
</evidence>
<proteinExistence type="predicted"/>
<protein>
    <submittedName>
        <fullName evidence="2">Uncharacterized protein</fullName>
    </submittedName>
</protein>
<evidence type="ECO:0000313" key="2">
    <source>
        <dbReference type="EMBL" id="MFD2638431.1"/>
    </source>
</evidence>
<feature type="compositionally biased region" description="Acidic residues" evidence="1">
    <location>
        <begin position="120"/>
        <end position="131"/>
    </location>
</feature>
<sequence length="131" mass="15714">MNIYQALKKVSWEKQHYFKYKFPDLRYQKDRPLKTEEQFLKYVNRKTIDSFLNWELTEEYKNLVILYLHSQVADDLLETYKAVSDKAKNGDEKSVKLFLQLKKEINTSSKQVAKQFQSPSDDEDDYDLDLS</sequence>
<organism evidence="2 3">
    <name type="scientific">Piscibacillus salipiscarius</name>
    <dbReference type="NCBI Taxonomy" id="299480"/>
    <lineage>
        <taxon>Bacteria</taxon>
        <taxon>Bacillati</taxon>
        <taxon>Bacillota</taxon>
        <taxon>Bacilli</taxon>
        <taxon>Bacillales</taxon>
        <taxon>Bacillaceae</taxon>
        <taxon>Piscibacillus</taxon>
    </lineage>
</organism>
<gene>
    <name evidence="2" type="ORF">ACFSW4_06110</name>
</gene>
<keyword evidence="3" id="KW-1185">Reference proteome</keyword>
<comment type="caution">
    <text evidence="2">The sequence shown here is derived from an EMBL/GenBank/DDBJ whole genome shotgun (WGS) entry which is preliminary data.</text>
</comment>
<accession>A0ABW5Q978</accession>
<dbReference type="EMBL" id="JBHUMZ010000016">
    <property type="protein sequence ID" value="MFD2638431.1"/>
    <property type="molecule type" value="Genomic_DNA"/>
</dbReference>
<dbReference type="Proteomes" id="UP001597452">
    <property type="component" value="Unassembled WGS sequence"/>
</dbReference>
<name>A0ABW5Q978_9BACI</name>